<reference evidence="2" key="2">
    <citation type="submission" date="2017-01" db="EMBL/GenBank/DDBJ databases">
        <title>Genome sequencing and annotation of Geobacillus sp. 1017, a Hydrocarbon-Oxidizing Thermophilic Bacterium Isolated from a Heavy Oil Reservoir (China).</title>
        <authorList>
            <person name="Kadnikov V.V."/>
            <person name="Mardanov A.V."/>
            <person name="Poltaraus A.B."/>
            <person name="Sokolova D.S."/>
            <person name="Semenova E.M."/>
            <person name="Ravin N.V."/>
            <person name="Tourova T.P."/>
            <person name="Nazina T.N."/>
        </authorList>
    </citation>
    <scope>NUCLEOTIDE SEQUENCE [LARGE SCALE GENOMIC DNA]</scope>
    <source>
        <strain evidence="2">1017</strain>
    </source>
</reference>
<evidence type="ECO:0000313" key="1">
    <source>
        <dbReference type="EMBL" id="OKO96037.1"/>
    </source>
</evidence>
<proteinExistence type="predicted"/>
<sequence length="73" mass="7938">MRHEGRKRRLCGAQRWKGFECAGVSGEQLSQLVVRRDAARSRLSFGIGGFAGEGWRAIGWTIEMAGLFPSAGG</sequence>
<dbReference type="RefSeq" id="WP_074043099.1">
    <property type="nucleotide sequence ID" value="NZ_MQMG01000005.1"/>
</dbReference>
<dbReference type="AlphaFoldDB" id="A0A1Q5T709"/>
<reference evidence="1 2" key="1">
    <citation type="submission" date="2016-11" db="EMBL/GenBank/DDBJ databases">
        <authorList>
            <person name="Kadnikov V."/>
            <person name="Nazina T."/>
        </authorList>
    </citation>
    <scope>NUCLEOTIDE SEQUENCE [LARGE SCALE GENOMIC DNA]</scope>
    <source>
        <strain evidence="1 2">1017</strain>
    </source>
</reference>
<evidence type="ECO:0000313" key="2">
    <source>
        <dbReference type="Proteomes" id="UP000186030"/>
    </source>
</evidence>
<organism evidence="1 2">
    <name type="scientific">Geobacillus proteiniphilus</name>
    <dbReference type="NCBI Taxonomy" id="860353"/>
    <lineage>
        <taxon>Bacteria</taxon>
        <taxon>Bacillati</taxon>
        <taxon>Bacillota</taxon>
        <taxon>Bacilli</taxon>
        <taxon>Bacillales</taxon>
        <taxon>Anoxybacillaceae</taxon>
        <taxon>Geobacillus</taxon>
    </lineage>
</organism>
<dbReference type="Proteomes" id="UP000186030">
    <property type="component" value="Unassembled WGS sequence"/>
</dbReference>
<dbReference type="EMBL" id="MQMG01000005">
    <property type="protein sequence ID" value="OKO96037.1"/>
    <property type="molecule type" value="Genomic_DNA"/>
</dbReference>
<comment type="caution">
    <text evidence="1">The sequence shown here is derived from an EMBL/GenBank/DDBJ whole genome shotgun (WGS) entry which is preliminary data.</text>
</comment>
<accession>A0A1Q5T709</accession>
<gene>
    <name evidence="1" type="ORF">BRO54_0667</name>
</gene>
<protein>
    <submittedName>
        <fullName evidence="1">Uncharacterized protein</fullName>
    </submittedName>
</protein>
<name>A0A1Q5T709_9BACL</name>